<proteinExistence type="predicted"/>
<evidence type="ECO:0000313" key="2">
    <source>
        <dbReference type="EMBL" id="MBC3539883.1"/>
    </source>
</evidence>
<feature type="compositionally biased region" description="Low complexity" evidence="1">
    <location>
        <begin position="73"/>
        <end position="84"/>
    </location>
</feature>
<keyword evidence="3" id="KW-1185">Reference proteome</keyword>
<dbReference type="PROSITE" id="PS51257">
    <property type="entry name" value="PROKAR_LIPOPROTEIN"/>
    <property type="match status" value="1"/>
</dbReference>
<evidence type="ECO:0000313" key="3">
    <source>
        <dbReference type="Proteomes" id="UP000659698"/>
    </source>
</evidence>
<name>A0ABR6VRQ3_9BACT</name>
<reference evidence="2 3" key="1">
    <citation type="journal article" date="2019" name="Int. J. Syst. Evol. Microbiol.">
        <title>Rufibacter sediminis sp. nov., isolated from freshwater lake sediment.</title>
        <authorList>
            <person name="Qu J.H."/>
            <person name="Zhang L.J."/>
            <person name="Fu Y.H."/>
            <person name="Li H.F."/>
        </authorList>
    </citation>
    <scope>NUCLEOTIDE SEQUENCE [LARGE SCALE GENOMIC DNA]</scope>
    <source>
        <strain evidence="2 3">H-1</strain>
    </source>
</reference>
<feature type="region of interest" description="Disordered" evidence="1">
    <location>
        <begin position="20"/>
        <end position="87"/>
    </location>
</feature>
<protein>
    <submittedName>
        <fullName evidence="2">Uncharacterized protein</fullName>
    </submittedName>
</protein>
<dbReference type="Proteomes" id="UP000659698">
    <property type="component" value="Unassembled WGS sequence"/>
</dbReference>
<comment type="caution">
    <text evidence="2">The sequence shown here is derived from an EMBL/GenBank/DDBJ whole genome shotgun (WGS) entry which is preliminary data.</text>
</comment>
<evidence type="ECO:0000256" key="1">
    <source>
        <dbReference type="SAM" id="MobiDB-lite"/>
    </source>
</evidence>
<dbReference type="InterPro" id="IPR038714">
    <property type="entry name" value="YfeY-like_sf"/>
</dbReference>
<dbReference type="EMBL" id="JACOAF010000022">
    <property type="protein sequence ID" value="MBC3539883.1"/>
    <property type="molecule type" value="Genomic_DNA"/>
</dbReference>
<accession>A0ABR6VRQ3</accession>
<dbReference type="RefSeq" id="WP_186636474.1">
    <property type="nucleotide sequence ID" value="NZ_JACOAF010000022.1"/>
</dbReference>
<feature type="compositionally biased region" description="Polar residues" evidence="1">
    <location>
        <begin position="23"/>
        <end position="32"/>
    </location>
</feature>
<sequence>MKKTILLFGTLLALASCKKETSDTTTDANSAQLEEAAGDVSTDATETAAESPDGAMPTPAVSEPMSEEPLPGAPSTASTPPSAANPLFNLSLQSGQAGAVKIGMSIDALKQAYGQNKLREVDHTLEGTTTKAYEVLGERHRPDLRVEQECAGTACKVSRITVLNPAFKTQNGLGIGSTFGELQKSFRISRVGTGEGNFVAIAEDVKMSFVLDMRGIPATRWANMQVKDVPATTLVSGVMLY</sequence>
<organism evidence="2 3">
    <name type="scientific">Rufibacter sediminis</name>
    <dbReference type="NCBI Taxonomy" id="2762756"/>
    <lineage>
        <taxon>Bacteria</taxon>
        <taxon>Pseudomonadati</taxon>
        <taxon>Bacteroidota</taxon>
        <taxon>Cytophagia</taxon>
        <taxon>Cytophagales</taxon>
        <taxon>Hymenobacteraceae</taxon>
        <taxon>Rufibacter</taxon>
    </lineage>
</organism>
<dbReference type="Gene3D" id="2.60.460.10">
    <property type="entry name" value="protein yfey like domain"/>
    <property type="match status" value="1"/>
</dbReference>
<gene>
    <name evidence="2" type="ORF">H7U12_09325</name>
</gene>